<organism evidence="3 4">
    <name type="scientific">Oribacterium sinus</name>
    <dbReference type="NCBI Taxonomy" id="237576"/>
    <lineage>
        <taxon>Bacteria</taxon>
        <taxon>Bacillati</taxon>
        <taxon>Bacillota</taxon>
        <taxon>Clostridia</taxon>
        <taxon>Lachnospirales</taxon>
        <taxon>Lachnospiraceae</taxon>
        <taxon>Oribacterium</taxon>
    </lineage>
</organism>
<dbReference type="GO" id="GO:0008933">
    <property type="term" value="F:peptidoglycan lytic transglycosylase activity"/>
    <property type="evidence" value="ECO:0007669"/>
    <property type="project" value="InterPro"/>
</dbReference>
<protein>
    <recommendedName>
        <fullName evidence="2">Transglycosylase SLT domain-containing protein</fullName>
    </recommendedName>
</protein>
<dbReference type="CDD" id="cd00254">
    <property type="entry name" value="LT-like"/>
    <property type="match status" value="1"/>
</dbReference>
<proteinExistence type="inferred from homology"/>
<dbReference type="GeneID" id="85015970"/>
<dbReference type="Proteomes" id="UP000522163">
    <property type="component" value="Unassembled WGS sequence"/>
</dbReference>
<dbReference type="InterPro" id="IPR000189">
    <property type="entry name" value="Transglyc_AS"/>
</dbReference>
<dbReference type="GO" id="GO:0000270">
    <property type="term" value="P:peptidoglycan metabolic process"/>
    <property type="evidence" value="ECO:0007669"/>
    <property type="project" value="InterPro"/>
</dbReference>
<dbReference type="GO" id="GO:0016020">
    <property type="term" value="C:membrane"/>
    <property type="evidence" value="ECO:0007669"/>
    <property type="project" value="InterPro"/>
</dbReference>
<dbReference type="EMBL" id="JACHHH010000005">
    <property type="protein sequence ID" value="MBB6041157.1"/>
    <property type="molecule type" value="Genomic_DNA"/>
</dbReference>
<evidence type="ECO:0000259" key="2">
    <source>
        <dbReference type="Pfam" id="PF01464"/>
    </source>
</evidence>
<accession>A0A7W9SFN7</accession>
<dbReference type="InterPro" id="IPR008258">
    <property type="entry name" value="Transglycosylase_SLT_dom_1"/>
</dbReference>
<evidence type="ECO:0000313" key="4">
    <source>
        <dbReference type="Proteomes" id="UP000522163"/>
    </source>
</evidence>
<dbReference type="Pfam" id="PF01464">
    <property type="entry name" value="SLT"/>
    <property type="match status" value="1"/>
</dbReference>
<dbReference type="PROSITE" id="PS00922">
    <property type="entry name" value="TRANSGLYCOSYLASE"/>
    <property type="match status" value="1"/>
</dbReference>
<dbReference type="PANTHER" id="PTHR37423:SF2">
    <property type="entry name" value="MEMBRANE-BOUND LYTIC MUREIN TRANSGLYCOSYLASE C"/>
    <property type="match status" value="1"/>
</dbReference>
<name>A0A7W9SFN7_9FIRM</name>
<comment type="similarity">
    <text evidence="1">Belongs to the transglycosylase Slt family.</text>
</comment>
<dbReference type="PANTHER" id="PTHR37423">
    <property type="entry name" value="SOLUBLE LYTIC MUREIN TRANSGLYCOSYLASE-RELATED"/>
    <property type="match status" value="1"/>
</dbReference>
<sequence>MANGISILNGIQNQNAVQAQSALNTKTQGTTGTSFASVMQNVQKQKSVPAGAAKYDAIFEEASRTYGVSKSLLIAVAKAESNFNPNDVSHAGASGIMQLMPGTAKSLGVKNVFDPYENIMGGAKLLRDNIKSFGSVPLALAAYNAGPGAVKKYNGVPPYKETQNYVKKIMADLGDSAYNVKSNYFGQGSSTSSYGNSLSSVSANSLLSTGGLGALTGSSNNLFSGLGLSGGQNVLFSGVLQSILSNALLNSGREAAAGDGADNGTVTLDKKSFQSLVSLLQMQMMMPSRIGEISD</sequence>
<evidence type="ECO:0000256" key="1">
    <source>
        <dbReference type="ARBA" id="ARBA00007734"/>
    </source>
</evidence>
<dbReference type="SUPFAM" id="SSF53955">
    <property type="entry name" value="Lysozyme-like"/>
    <property type="match status" value="1"/>
</dbReference>
<dbReference type="InterPro" id="IPR023346">
    <property type="entry name" value="Lysozyme-like_dom_sf"/>
</dbReference>
<dbReference type="RefSeq" id="WP_183683729.1">
    <property type="nucleotide sequence ID" value="NZ_CAUQIH010000037.1"/>
</dbReference>
<evidence type="ECO:0000313" key="3">
    <source>
        <dbReference type="EMBL" id="MBB6041157.1"/>
    </source>
</evidence>
<feature type="domain" description="Transglycosylase SLT" evidence="2">
    <location>
        <begin position="59"/>
        <end position="164"/>
    </location>
</feature>
<gene>
    <name evidence="3" type="ORF">HNQ46_001134</name>
</gene>
<dbReference type="AlphaFoldDB" id="A0A7W9SFN7"/>
<comment type="caution">
    <text evidence="3">The sequence shown here is derived from an EMBL/GenBank/DDBJ whole genome shotgun (WGS) entry which is preliminary data.</text>
</comment>
<dbReference type="Gene3D" id="1.10.530.10">
    <property type="match status" value="1"/>
</dbReference>
<reference evidence="3 4" key="1">
    <citation type="submission" date="2020-08" db="EMBL/GenBank/DDBJ databases">
        <title>Genomic Encyclopedia of Type Strains, Phase IV (KMG-IV): sequencing the most valuable type-strain genomes for metagenomic binning, comparative biology and taxonomic classification.</title>
        <authorList>
            <person name="Goeker M."/>
        </authorList>
    </citation>
    <scope>NUCLEOTIDE SEQUENCE [LARGE SCALE GENOMIC DNA]</scope>
    <source>
        <strain evidence="3 4">DSM 17245</strain>
    </source>
</reference>